<organism evidence="2 3">
    <name type="scientific">Biomphalaria pfeifferi</name>
    <name type="common">Bloodfluke planorb</name>
    <name type="synonym">Freshwater snail</name>
    <dbReference type="NCBI Taxonomy" id="112525"/>
    <lineage>
        <taxon>Eukaryota</taxon>
        <taxon>Metazoa</taxon>
        <taxon>Spiralia</taxon>
        <taxon>Lophotrochozoa</taxon>
        <taxon>Mollusca</taxon>
        <taxon>Gastropoda</taxon>
        <taxon>Heterobranchia</taxon>
        <taxon>Euthyneura</taxon>
        <taxon>Panpulmonata</taxon>
        <taxon>Hygrophila</taxon>
        <taxon>Lymnaeoidea</taxon>
        <taxon>Planorbidae</taxon>
        <taxon>Biomphalaria</taxon>
    </lineage>
</organism>
<gene>
    <name evidence="2" type="ORF">Bpfe_005577</name>
</gene>
<comment type="caution">
    <text evidence="2">The sequence shown here is derived from an EMBL/GenBank/DDBJ whole genome shotgun (WGS) entry which is preliminary data.</text>
</comment>
<dbReference type="SUPFAM" id="SSF56436">
    <property type="entry name" value="C-type lectin-like"/>
    <property type="match status" value="1"/>
</dbReference>
<dbReference type="Pfam" id="PF00059">
    <property type="entry name" value="Lectin_C"/>
    <property type="match status" value="1"/>
</dbReference>
<feature type="non-terminal residue" evidence="2">
    <location>
        <position position="1"/>
    </location>
</feature>
<dbReference type="EMBL" id="JASAOG010000015">
    <property type="protein sequence ID" value="KAK0065019.1"/>
    <property type="molecule type" value="Genomic_DNA"/>
</dbReference>
<proteinExistence type="predicted"/>
<dbReference type="InterPro" id="IPR001304">
    <property type="entry name" value="C-type_lectin-like"/>
</dbReference>
<evidence type="ECO:0000313" key="3">
    <source>
        <dbReference type="Proteomes" id="UP001233172"/>
    </source>
</evidence>
<sequence>NFWIGMYYYTPEQSWVWISDYKTVNMAYWNDVQEYLTNERCGLLVYFDDPNIHGDYCASLEYYICMSLRKYIHS</sequence>
<dbReference type="Proteomes" id="UP001233172">
    <property type="component" value="Unassembled WGS sequence"/>
</dbReference>
<keyword evidence="3" id="KW-1185">Reference proteome</keyword>
<evidence type="ECO:0000259" key="1">
    <source>
        <dbReference type="PROSITE" id="PS50041"/>
    </source>
</evidence>
<name>A0AAD8C400_BIOPF</name>
<dbReference type="CDD" id="cd00037">
    <property type="entry name" value="CLECT"/>
    <property type="match status" value="1"/>
</dbReference>
<dbReference type="AlphaFoldDB" id="A0AAD8C400"/>
<dbReference type="Gene3D" id="3.10.100.10">
    <property type="entry name" value="Mannose-Binding Protein A, subunit A"/>
    <property type="match status" value="1"/>
</dbReference>
<reference evidence="2" key="2">
    <citation type="submission" date="2023-04" db="EMBL/GenBank/DDBJ databases">
        <authorList>
            <person name="Bu L."/>
            <person name="Lu L."/>
            <person name="Laidemitt M.R."/>
            <person name="Zhang S.M."/>
            <person name="Mutuku M."/>
            <person name="Mkoji G."/>
            <person name="Steinauer M."/>
            <person name="Loker E.S."/>
        </authorList>
    </citation>
    <scope>NUCLEOTIDE SEQUENCE</scope>
    <source>
        <strain evidence="2">KasaAsao</strain>
        <tissue evidence="2">Whole Snail</tissue>
    </source>
</reference>
<dbReference type="PROSITE" id="PS50041">
    <property type="entry name" value="C_TYPE_LECTIN_2"/>
    <property type="match status" value="1"/>
</dbReference>
<accession>A0AAD8C400</accession>
<feature type="domain" description="C-type lectin" evidence="1">
    <location>
        <begin position="1"/>
        <end position="66"/>
    </location>
</feature>
<evidence type="ECO:0000313" key="2">
    <source>
        <dbReference type="EMBL" id="KAK0065019.1"/>
    </source>
</evidence>
<dbReference type="InterPro" id="IPR016187">
    <property type="entry name" value="CTDL_fold"/>
</dbReference>
<reference evidence="2" key="1">
    <citation type="journal article" date="2023" name="PLoS Negl. Trop. Dis.">
        <title>A genome sequence for Biomphalaria pfeifferi, the major vector snail for the human-infecting parasite Schistosoma mansoni.</title>
        <authorList>
            <person name="Bu L."/>
            <person name="Lu L."/>
            <person name="Laidemitt M.R."/>
            <person name="Zhang S.M."/>
            <person name="Mutuku M."/>
            <person name="Mkoji G."/>
            <person name="Steinauer M."/>
            <person name="Loker E.S."/>
        </authorList>
    </citation>
    <scope>NUCLEOTIDE SEQUENCE</scope>
    <source>
        <strain evidence="2">KasaAsao</strain>
    </source>
</reference>
<dbReference type="InterPro" id="IPR016186">
    <property type="entry name" value="C-type_lectin-like/link_sf"/>
</dbReference>
<protein>
    <submittedName>
        <fullName evidence="2">Cell wall protein DAN4</fullName>
    </submittedName>
</protein>